<dbReference type="AlphaFoldDB" id="A0A0P7AWX0"/>
<sequence length="251" mass="28344">MRPVRSWKSTCYIGDWSPLLKIRIRGPESKAFLEYLSTNHWPNFKPFQAKHAILCQDNGTIMGEGVVMMLRNDDFIFTSVPGVTWALHQFHRGSRKFNATIDIVTDEWYLFQVQGPKSVEVMEAATQSSVTDLKFMHSKDMSINGSKFWCLRQGVSGERGFELWGPADEGQAVYKAIMASGAKYGIRQLGGRAKPVNHKMISLCIIDKKYSLPGTEVTVKWGQAGGLQKLIRAIVEPAPYKEDQRKKSLKV</sequence>
<dbReference type="PANTHER" id="PTHR43757">
    <property type="entry name" value="AMINOMETHYLTRANSFERASE"/>
    <property type="match status" value="1"/>
</dbReference>
<dbReference type="PIRSF" id="PIRSF006487">
    <property type="entry name" value="GcvT"/>
    <property type="match status" value="1"/>
</dbReference>
<evidence type="ECO:0000313" key="3">
    <source>
        <dbReference type="EMBL" id="KPM37930.1"/>
    </source>
</evidence>
<dbReference type="InterPro" id="IPR028896">
    <property type="entry name" value="GcvT/YgfZ/DmdA"/>
</dbReference>
<proteinExistence type="predicted"/>
<comment type="caution">
    <text evidence="3">The sequence shown here is derived from an EMBL/GenBank/DDBJ whole genome shotgun (WGS) entry which is preliminary data.</text>
</comment>
<dbReference type="Proteomes" id="UP000050424">
    <property type="component" value="Unassembled WGS sequence"/>
</dbReference>
<accession>A0A0P7AWX0</accession>
<dbReference type="PANTHER" id="PTHR43757:SF2">
    <property type="entry name" value="AMINOMETHYLTRANSFERASE, MITOCHONDRIAL"/>
    <property type="match status" value="1"/>
</dbReference>
<reference evidence="3 4" key="1">
    <citation type="submission" date="2015-09" db="EMBL/GenBank/DDBJ databases">
        <title>Draft genome of a European isolate of the apple canker pathogen Neonectria ditissima.</title>
        <authorList>
            <person name="Gomez-Cortecero A."/>
            <person name="Harrison R.J."/>
            <person name="Armitage A.D."/>
        </authorList>
    </citation>
    <scope>NUCLEOTIDE SEQUENCE [LARGE SCALE GENOMIC DNA]</scope>
    <source>
        <strain evidence="3 4">R09/05</strain>
    </source>
</reference>
<name>A0A0P7AWX0_9HYPO</name>
<dbReference type="Pfam" id="PF01571">
    <property type="entry name" value="GCV_T"/>
    <property type="match status" value="1"/>
</dbReference>
<organism evidence="3 4">
    <name type="scientific">Neonectria ditissima</name>
    <dbReference type="NCBI Taxonomy" id="78410"/>
    <lineage>
        <taxon>Eukaryota</taxon>
        <taxon>Fungi</taxon>
        <taxon>Dikarya</taxon>
        <taxon>Ascomycota</taxon>
        <taxon>Pezizomycotina</taxon>
        <taxon>Sordariomycetes</taxon>
        <taxon>Hypocreomycetidae</taxon>
        <taxon>Hypocreales</taxon>
        <taxon>Nectriaceae</taxon>
        <taxon>Neonectria</taxon>
    </lineage>
</organism>
<gene>
    <name evidence="3" type="ORF">AK830_g8625</name>
</gene>
<evidence type="ECO:0000256" key="1">
    <source>
        <dbReference type="PIRSR" id="PIRSR006487-1"/>
    </source>
</evidence>
<dbReference type="InterPro" id="IPR027266">
    <property type="entry name" value="TrmE/GcvT-like"/>
</dbReference>
<dbReference type="STRING" id="78410.A0A0P7AWX0"/>
<dbReference type="SUPFAM" id="SSF103025">
    <property type="entry name" value="Folate-binding domain"/>
    <property type="match status" value="1"/>
</dbReference>
<evidence type="ECO:0000259" key="2">
    <source>
        <dbReference type="Pfam" id="PF01571"/>
    </source>
</evidence>
<dbReference type="InterPro" id="IPR006222">
    <property type="entry name" value="GCVT_N"/>
</dbReference>
<protein>
    <recommendedName>
        <fullName evidence="2">GCVT N-terminal domain-containing protein</fullName>
    </recommendedName>
</protein>
<evidence type="ECO:0000313" key="4">
    <source>
        <dbReference type="Proteomes" id="UP000050424"/>
    </source>
</evidence>
<dbReference type="EMBL" id="LKCW01000149">
    <property type="protein sequence ID" value="KPM37930.1"/>
    <property type="molecule type" value="Genomic_DNA"/>
</dbReference>
<feature type="binding site" evidence="1">
    <location>
        <position position="162"/>
    </location>
    <ligand>
        <name>substrate</name>
    </ligand>
</feature>
<keyword evidence="4" id="KW-1185">Reference proteome</keyword>
<dbReference type="OrthoDB" id="498204at2759"/>
<feature type="domain" description="GCVT N-terminal" evidence="2">
    <location>
        <begin position="8"/>
        <end position="193"/>
    </location>
</feature>
<dbReference type="Gene3D" id="3.30.1360.120">
    <property type="entry name" value="Probable tRNA modification gtpase trme, domain 1"/>
    <property type="match status" value="1"/>
</dbReference>